<evidence type="ECO:0000313" key="1">
    <source>
        <dbReference type="EMBL" id="ESA06210.1"/>
    </source>
</evidence>
<dbReference type="AlphaFoldDB" id="U9TDL0"/>
<accession>U9TDL0</accession>
<gene>
    <name evidence="1" type="ORF">GLOINDRAFT_34476</name>
</gene>
<sequence length="78" mass="8955">MFTVMYNKIYEFLTTTEEQQINATSVIYLGEHKVTLNQSVTIKNNSSTIHNMRLVLCMVLSDEIKSELKAITDVKVQD</sequence>
<reference evidence="1" key="1">
    <citation type="submission" date="2013-07" db="EMBL/GenBank/DDBJ databases">
        <title>The genome of an arbuscular mycorrhizal fungus provides insights into the evolution of the oldest plant symbiosis.</title>
        <authorList>
            <consortium name="DOE Joint Genome Institute"/>
            <person name="Tisserant E."/>
            <person name="Malbreil M."/>
            <person name="Kuo A."/>
            <person name="Kohler A."/>
            <person name="Symeonidi A."/>
            <person name="Balestrini R."/>
            <person name="Charron P."/>
            <person name="Duensing N."/>
            <person name="Frei-dit-Frey N."/>
            <person name="Gianinazzi-Pearson V."/>
            <person name="Gilbert B."/>
            <person name="Handa Y."/>
            <person name="Hijri M."/>
            <person name="Kaul R."/>
            <person name="Kawaguchi M."/>
            <person name="Krajinski F."/>
            <person name="Lammers P."/>
            <person name="Lapierre D."/>
            <person name="Masclaux F.G."/>
            <person name="Murat C."/>
            <person name="Morin E."/>
            <person name="Ndikumana S."/>
            <person name="Pagni M."/>
            <person name="Petitpierre D."/>
            <person name="Requena N."/>
            <person name="Rosikiewicz P."/>
            <person name="Riley R."/>
            <person name="Saito K."/>
            <person name="San Clemente H."/>
            <person name="Shapiro H."/>
            <person name="van Tuinen D."/>
            <person name="Becard G."/>
            <person name="Bonfante P."/>
            <person name="Paszkowski U."/>
            <person name="Shachar-Hill Y."/>
            <person name="Young J.P."/>
            <person name="Sanders I.R."/>
            <person name="Henrissat B."/>
            <person name="Rensing S.A."/>
            <person name="Grigoriev I.V."/>
            <person name="Corradi N."/>
            <person name="Roux C."/>
            <person name="Martin F."/>
        </authorList>
    </citation>
    <scope>NUCLEOTIDE SEQUENCE</scope>
    <source>
        <strain evidence="1">DAOM 197198</strain>
    </source>
</reference>
<protein>
    <submittedName>
        <fullName evidence="1">Uncharacterized protein</fullName>
    </submittedName>
</protein>
<dbReference type="VEuPathDB" id="FungiDB:RhiirFUN_005158"/>
<proteinExistence type="predicted"/>
<dbReference type="HOGENOM" id="CLU_2623246_0_0_1"/>
<dbReference type="EMBL" id="KI291924">
    <property type="protein sequence ID" value="ESA06210.1"/>
    <property type="molecule type" value="Genomic_DNA"/>
</dbReference>
<name>U9TDL0_RHIID</name>
<organism evidence="1">
    <name type="scientific">Rhizophagus irregularis (strain DAOM 181602 / DAOM 197198 / MUCL 43194)</name>
    <name type="common">Arbuscular mycorrhizal fungus</name>
    <name type="synonym">Glomus intraradices</name>
    <dbReference type="NCBI Taxonomy" id="747089"/>
    <lineage>
        <taxon>Eukaryota</taxon>
        <taxon>Fungi</taxon>
        <taxon>Fungi incertae sedis</taxon>
        <taxon>Mucoromycota</taxon>
        <taxon>Glomeromycotina</taxon>
        <taxon>Glomeromycetes</taxon>
        <taxon>Glomerales</taxon>
        <taxon>Glomeraceae</taxon>
        <taxon>Rhizophagus</taxon>
    </lineage>
</organism>